<reference evidence="15" key="2">
    <citation type="submission" date="2025-04" db="UniProtKB">
        <authorList>
            <consortium name="RefSeq"/>
        </authorList>
    </citation>
    <scope>IDENTIFICATION</scope>
    <source>
        <strain evidence="15">Aabys</strain>
    </source>
</reference>
<keyword evidence="3" id="KW-0645">Protease</keyword>
<keyword evidence="6" id="KW-0190">Covalent protein-DNA linkage</keyword>
<evidence type="ECO:0000256" key="12">
    <source>
        <dbReference type="SAM" id="MobiDB-lite"/>
    </source>
</evidence>
<dbReference type="GO" id="GO:0106300">
    <property type="term" value="P:protein-DNA covalent cross-linking repair"/>
    <property type="evidence" value="ECO:0007669"/>
    <property type="project" value="InterPro"/>
</dbReference>
<dbReference type="VEuPathDB" id="VectorBase:MDOMA2_014843"/>
<dbReference type="GO" id="GO:0006508">
    <property type="term" value="P:proteolysis"/>
    <property type="evidence" value="ECO:0007669"/>
    <property type="project" value="UniProtKB-KW"/>
</dbReference>
<feature type="compositionally biased region" description="Low complexity" evidence="12">
    <location>
        <begin position="378"/>
        <end position="399"/>
    </location>
</feature>
<evidence type="ECO:0000256" key="9">
    <source>
        <dbReference type="ARBA" id="ARBA00030390"/>
    </source>
</evidence>
<evidence type="ECO:0000313" key="13">
    <source>
        <dbReference type="EnsemblMetazoa" id="MDOA008954-PA"/>
    </source>
</evidence>
<keyword evidence="14" id="KW-1185">Reference proteome</keyword>
<dbReference type="Pfam" id="PF02586">
    <property type="entry name" value="SRAP"/>
    <property type="match status" value="1"/>
</dbReference>
<dbReference type="STRING" id="7370.A0A1I8MVT0"/>
<dbReference type="VEuPathDB" id="VectorBase:MDOA008954"/>
<organism evidence="13">
    <name type="scientific">Musca domestica</name>
    <name type="common">House fly</name>
    <dbReference type="NCBI Taxonomy" id="7370"/>
    <lineage>
        <taxon>Eukaryota</taxon>
        <taxon>Metazoa</taxon>
        <taxon>Ecdysozoa</taxon>
        <taxon>Arthropoda</taxon>
        <taxon>Hexapoda</taxon>
        <taxon>Insecta</taxon>
        <taxon>Pterygota</taxon>
        <taxon>Neoptera</taxon>
        <taxon>Endopterygota</taxon>
        <taxon>Diptera</taxon>
        <taxon>Brachycera</taxon>
        <taxon>Muscomorpha</taxon>
        <taxon>Muscoidea</taxon>
        <taxon>Muscidae</taxon>
        <taxon>Musca</taxon>
    </lineage>
</organism>
<dbReference type="Gene3D" id="3.90.1680.10">
    <property type="entry name" value="SOS response associated peptidase-like"/>
    <property type="match status" value="1"/>
</dbReference>
<keyword evidence="8" id="KW-0456">Lyase</keyword>
<evidence type="ECO:0000256" key="10">
    <source>
        <dbReference type="ARBA" id="ARBA00030898"/>
    </source>
</evidence>
<evidence type="ECO:0000256" key="2">
    <source>
        <dbReference type="ARBA" id="ARBA00015888"/>
    </source>
</evidence>
<dbReference type="EnsemblMetazoa" id="MDOA008954-RA">
    <property type="protein sequence ID" value="MDOA008954-PA"/>
    <property type="gene ID" value="MDOA008954"/>
</dbReference>
<dbReference type="eggNOG" id="KOG2618">
    <property type="taxonomic scope" value="Eukaryota"/>
</dbReference>
<evidence type="ECO:0000256" key="11">
    <source>
        <dbReference type="ARBA" id="ARBA00031130"/>
    </source>
</evidence>
<dbReference type="RefSeq" id="XP_005189827.1">
    <property type="nucleotide sequence ID" value="XM_005189770.3"/>
</dbReference>
<keyword evidence="7" id="KW-0238">DNA-binding</keyword>
<dbReference type="GeneID" id="101894943"/>
<sequence length="399" mass="46435">MCGRTCLTLEPCDILKACRYKEPKTTKTSKENQAECNQVDQMEHDNCLVEPQWRSEFNCDRKYIPSYNIAPTDITPVLVSKYHFYDEEEAESMKSSRVVVPMMWGMIPFWHKGDYRKHGLTTNNCRLEHMLNSKLFRGPFRRGQRCAVVCEGFYEWQTTKSSKPSERAAHLLYMPQKADIKIYDRNTWQPEDVNLLKMAAIFDVWEDDQGDKIYSYSIITFESSKIMSWLHYRMPAILETEEQLNTWLDFKNVSDEQALATLRPCTQLQWHQVSNLVNNSRNKSDKCNKPIEMVKEKPQMNKIMTAWLNARKRREAALSSELESDNEEDGQTSFYSVVGGGNITTTTSESESEQQHATKRPRYRDYKQAIKRARNVGDNSVPDVTDTNVDSDVSKSQFE</sequence>
<dbReference type="GO" id="GO:0003697">
    <property type="term" value="F:single-stranded DNA binding"/>
    <property type="evidence" value="ECO:0007669"/>
    <property type="project" value="InterPro"/>
</dbReference>
<dbReference type="InterPro" id="IPR036590">
    <property type="entry name" value="SRAP-like"/>
</dbReference>
<evidence type="ECO:0000256" key="3">
    <source>
        <dbReference type="ARBA" id="ARBA00022670"/>
    </source>
</evidence>
<evidence type="ECO:0000313" key="15">
    <source>
        <dbReference type="RefSeq" id="XP_005189827.1"/>
    </source>
</evidence>
<keyword evidence="4" id="KW-0227">DNA damage</keyword>
<dbReference type="KEGG" id="mde:101894943"/>
<reference evidence="13" key="1">
    <citation type="submission" date="2020-05" db="UniProtKB">
        <authorList>
            <consortium name="EnsemblMetazoa"/>
        </authorList>
    </citation>
    <scope>IDENTIFICATION</scope>
    <source>
        <strain evidence="13">Aabys</strain>
    </source>
</reference>
<evidence type="ECO:0000256" key="5">
    <source>
        <dbReference type="ARBA" id="ARBA00022801"/>
    </source>
</evidence>
<evidence type="ECO:0000313" key="14">
    <source>
        <dbReference type="Proteomes" id="UP001652621"/>
    </source>
</evidence>
<evidence type="ECO:0000256" key="4">
    <source>
        <dbReference type="ARBA" id="ARBA00022763"/>
    </source>
</evidence>
<dbReference type="SUPFAM" id="SSF143081">
    <property type="entry name" value="BB1717-like"/>
    <property type="match status" value="1"/>
</dbReference>
<keyword evidence="5" id="KW-0378">Hydrolase</keyword>
<evidence type="ECO:0000256" key="6">
    <source>
        <dbReference type="ARBA" id="ARBA00023124"/>
    </source>
</evidence>
<dbReference type="OrthoDB" id="2111841at2759"/>
<dbReference type="PANTHER" id="PTHR13604">
    <property type="entry name" value="DC12-RELATED"/>
    <property type="match status" value="1"/>
</dbReference>
<accession>A0A1I8MVT0</accession>
<feature type="region of interest" description="Disordered" evidence="12">
    <location>
        <begin position="318"/>
        <end position="399"/>
    </location>
</feature>
<dbReference type="AlphaFoldDB" id="A0A1I8MVT0"/>
<name>A0A1I8MVT0_MUSDO</name>
<protein>
    <recommendedName>
        <fullName evidence="2">Abasic site processing protein HMCES</fullName>
    </recommendedName>
    <alternativeName>
        <fullName evidence="9">Embryonic stem cell-specific 5-hydroxymethylcytosine-binding protein</fullName>
    </alternativeName>
    <alternativeName>
        <fullName evidence="10">Peptidase HMCES</fullName>
    </alternativeName>
    <alternativeName>
        <fullName evidence="11">SRAP domain-containing protein 1</fullName>
    </alternativeName>
</protein>
<proteinExistence type="inferred from homology"/>
<dbReference type="Proteomes" id="UP001652621">
    <property type="component" value="Unplaced"/>
</dbReference>
<gene>
    <name evidence="13" type="primary">101894943</name>
    <name evidence="15" type="synonym">LOC101894943</name>
</gene>
<comment type="similarity">
    <text evidence="1">Belongs to the SOS response-associated peptidase family.</text>
</comment>
<evidence type="ECO:0000256" key="1">
    <source>
        <dbReference type="ARBA" id="ARBA00008136"/>
    </source>
</evidence>
<dbReference type="GO" id="GO:0008233">
    <property type="term" value="F:peptidase activity"/>
    <property type="evidence" value="ECO:0007669"/>
    <property type="project" value="UniProtKB-KW"/>
</dbReference>
<dbReference type="InterPro" id="IPR003738">
    <property type="entry name" value="SRAP"/>
</dbReference>
<dbReference type="GO" id="GO:0016829">
    <property type="term" value="F:lyase activity"/>
    <property type="evidence" value="ECO:0007669"/>
    <property type="project" value="UniProtKB-KW"/>
</dbReference>
<evidence type="ECO:0000256" key="8">
    <source>
        <dbReference type="ARBA" id="ARBA00023239"/>
    </source>
</evidence>
<dbReference type="PANTHER" id="PTHR13604:SF0">
    <property type="entry name" value="ABASIC SITE PROCESSING PROTEIN HMCES"/>
    <property type="match status" value="1"/>
</dbReference>
<evidence type="ECO:0000256" key="7">
    <source>
        <dbReference type="ARBA" id="ARBA00023125"/>
    </source>
</evidence>